<dbReference type="EMBL" id="PEXV01000073">
    <property type="protein sequence ID" value="PIS41605.1"/>
    <property type="molecule type" value="Genomic_DNA"/>
</dbReference>
<dbReference type="AlphaFoldDB" id="A0A2H0YSY0"/>
<dbReference type="Proteomes" id="UP000228711">
    <property type="component" value="Unassembled WGS sequence"/>
</dbReference>
<gene>
    <name evidence="1" type="ORF">COT25_02160</name>
</gene>
<reference evidence="2" key="1">
    <citation type="submission" date="2017-09" db="EMBL/GenBank/DDBJ databases">
        <title>Depth-based differentiation of microbial function through sediment-hosted aquifers and enrichment of novel symbionts in the deep terrestrial subsurface.</title>
        <authorList>
            <person name="Probst A.J."/>
            <person name="Ladd B."/>
            <person name="Jarett J.K."/>
            <person name="Geller-Mcgrath D.E."/>
            <person name="Sieber C.M.K."/>
            <person name="Emerson J.B."/>
            <person name="Anantharaman K."/>
            <person name="Thomas B.C."/>
            <person name="Malmstrom R."/>
            <person name="Stieglmeier M."/>
            <person name="Klingl A."/>
            <person name="Woyke T."/>
            <person name="Ryan C.M."/>
            <person name="Banfield J.F."/>
        </authorList>
    </citation>
    <scope>NUCLEOTIDE SEQUENCE [LARGE SCALE GENOMIC DNA]</scope>
</reference>
<sequence length="110" mass="12792">MFHKTLALPNGWTYEDAKIRLLEAQTYAEEHEDLELSVAFADDDGEINQLFVHLEENNTRERIVILTPHTPTKRAEIGFMSDAEFDYHQIFDMIFTLDKHLPFTTPPDPS</sequence>
<accession>A0A2H0YSY0</accession>
<name>A0A2H0YSY0_9BACT</name>
<comment type="caution">
    <text evidence="1">The sequence shown here is derived from an EMBL/GenBank/DDBJ whole genome shotgun (WGS) entry which is preliminary data.</text>
</comment>
<proteinExistence type="predicted"/>
<evidence type="ECO:0000313" key="2">
    <source>
        <dbReference type="Proteomes" id="UP000228711"/>
    </source>
</evidence>
<organism evidence="1 2">
    <name type="scientific">Candidatus Kerfeldbacteria bacterium CG08_land_8_20_14_0_20_42_7</name>
    <dbReference type="NCBI Taxonomy" id="2014245"/>
    <lineage>
        <taxon>Bacteria</taxon>
        <taxon>Candidatus Kerfeldiibacteriota</taxon>
    </lineage>
</organism>
<protein>
    <submittedName>
        <fullName evidence="1">Uncharacterized protein</fullName>
    </submittedName>
</protein>
<evidence type="ECO:0000313" key="1">
    <source>
        <dbReference type="EMBL" id="PIS41605.1"/>
    </source>
</evidence>